<evidence type="ECO:0000313" key="11">
    <source>
        <dbReference type="EMBL" id="HIZ67142.1"/>
    </source>
</evidence>
<evidence type="ECO:0000256" key="4">
    <source>
        <dbReference type="ARBA" id="ARBA00022692"/>
    </source>
</evidence>
<dbReference type="CDD" id="cd06421">
    <property type="entry name" value="CESA_CelA_like"/>
    <property type="match status" value="1"/>
</dbReference>
<keyword evidence="5 7" id="KW-1133">Transmembrane helix</keyword>
<dbReference type="Gene3D" id="3.90.550.10">
    <property type="entry name" value="Spore Coat Polysaccharide Biosynthesis Protein SpsA, Chain A"/>
    <property type="match status" value="1"/>
</dbReference>
<comment type="caution">
    <text evidence="11">The sequence shown here is derived from an EMBL/GenBank/DDBJ whole genome shotgun (WGS) entry which is preliminary data.</text>
</comment>
<dbReference type="SUPFAM" id="SSF53448">
    <property type="entry name" value="Nucleotide-diphospho-sugar transferases"/>
    <property type="match status" value="1"/>
</dbReference>
<sequence length="743" mass="85901">MKISQKLLYLGAFVTSLFYLSWRLIMTIPWHDSWFALIFGVLLWGSELVSSITAFIIIFNKHKDFKLEKPEIAPERYPDVDVLIATHNEDPDLLYKTVNACTYMHYPDKSKVHIYVCDDTDRPEVAALAKELGVGYFGLSDNKDAKSGNYNNALNQTSSPLVATFDADMIPYSEFLLETVPYFVEQVEADANDEELDKAPIGLIQTPQSFYNEDIFQYNLFSEGTLPNEQDFFSKGINNFNSACGSAFYTGSNTVLYRKAIDDAGGFPTDTITEDFELGARMNIEGYVNYSTDAPMASGLTPTDLKSVIKQRIRWGRGVIKSSYNVNIFFNPKFSFAQKVVYLNSYLYWWSFFRRMIYILAPILFAAFDIRVVVSNIWLLLLFGFPAYGLTRLAMRDVSKEYRTQIWGEIVETIFAPYLTIPFLLEAFGISEKKFKVTKKVSDNSWTLRLYALPYIILWSLSVYGLIRFNDGKFGSELFYGSVISFWLIHHIINLTFAIFCAVGRPSYRAFVRFPVDETINIKVDGWAYQVHVADISETGISFKTDLALYLPKDKDITLYLKSQDYKAKAKGRVVRVISDENEWLYGLHFVSVPESEKREFYQYIYDRINHNLPQVRDTWMSVWDDLLENILRRLPVERREATPYDRMALPKVNVNEIVHIGKEAYKLQYSNYYYMTFVGKLKQDRDEEQELTFDYKGMDVKLDFVSYDKEANKSLYQVTNLASLAKTPQFKQLASEWKGQVA</sequence>
<evidence type="ECO:0000256" key="7">
    <source>
        <dbReference type="SAM" id="Phobius"/>
    </source>
</evidence>
<proteinExistence type="predicted"/>
<organism evidence="11 12">
    <name type="scientific">Candidatus Streptococcus faecavium</name>
    <dbReference type="NCBI Taxonomy" id="2838763"/>
    <lineage>
        <taxon>Bacteria</taxon>
        <taxon>Bacillati</taxon>
        <taxon>Bacillota</taxon>
        <taxon>Bacilli</taxon>
        <taxon>Lactobacillales</taxon>
        <taxon>Streptococcaceae</taxon>
        <taxon>Streptococcus</taxon>
    </lineage>
</organism>
<comment type="subcellular location">
    <subcellularLocation>
        <location evidence="1">Membrane</location>
        <topology evidence="1">Multi-pass membrane protein</topology>
    </subcellularLocation>
</comment>
<feature type="transmembrane region" description="Helical" evidence="7">
    <location>
        <begin position="7"/>
        <end position="28"/>
    </location>
</feature>
<keyword evidence="4 7" id="KW-0812">Transmembrane</keyword>
<dbReference type="Pfam" id="PF13632">
    <property type="entry name" value="Glyco_trans_2_3"/>
    <property type="match status" value="1"/>
</dbReference>
<dbReference type="PANTHER" id="PTHR43867:SF2">
    <property type="entry name" value="CELLULOSE SYNTHASE CATALYTIC SUBUNIT A [UDP-FORMING]"/>
    <property type="match status" value="1"/>
</dbReference>
<reference evidence="11" key="1">
    <citation type="journal article" date="2021" name="PeerJ">
        <title>Extensive microbial diversity within the chicken gut microbiome revealed by metagenomics and culture.</title>
        <authorList>
            <person name="Gilroy R."/>
            <person name="Ravi A."/>
            <person name="Getino M."/>
            <person name="Pursley I."/>
            <person name="Horton D.L."/>
            <person name="Alikhan N.F."/>
            <person name="Baker D."/>
            <person name="Gharbi K."/>
            <person name="Hall N."/>
            <person name="Watson M."/>
            <person name="Adriaenssens E.M."/>
            <person name="Foster-Nyarko E."/>
            <person name="Jarju S."/>
            <person name="Secka A."/>
            <person name="Antonio M."/>
            <person name="Oren A."/>
            <person name="Chaudhuri R.R."/>
            <person name="La Ragione R."/>
            <person name="Hildebrand F."/>
            <person name="Pallen M.J."/>
        </authorList>
    </citation>
    <scope>NUCLEOTIDE SEQUENCE</scope>
    <source>
        <strain evidence="11">ChiBcolR9-63</strain>
    </source>
</reference>
<dbReference type="GO" id="GO:0035438">
    <property type="term" value="F:cyclic-di-GMP binding"/>
    <property type="evidence" value="ECO:0007669"/>
    <property type="project" value="InterPro"/>
</dbReference>
<evidence type="ECO:0000256" key="5">
    <source>
        <dbReference type="ARBA" id="ARBA00022989"/>
    </source>
</evidence>
<dbReference type="Proteomes" id="UP000824058">
    <property type="component" value="Unassembled WGS sequence"/>
</dbReference>
<dbReference type="InterPro" id="IPR029044">
    <property type="entry name" value="Nucleotide-diphossugar_trans"/>
</dbReference>
<evidence type="ECO:0000256" key="6">
    <source>
        <dbReference type="ARBA" id="ARBA00023136"/>
    </source>
</evidence>
<dbReference type="PANTHER" id="PTHR43867">
    <property type="entry name" value="CELLULOSE SYNTHASE CATALYTIC SUBUNIT A [UDP-FORMING]"/>
    <property type="match status" value="1"/>
</dbReference>
<dbReference type="Pfam" id="PF07238">
    <property type="entry name" value="PilZ"/>
    <property type="match status" value="1"/>
</dbReference>
<feature type="domain" description="Glycosyltransferase 2-like" evidence="8">
    <location>
        <begin position="82"/>
        <end position="185"/>
    </location>
</feature>
<reference evidence="11" key="2">
    <citation type="submission" date="2021-04" db="EMBL/GenBank/DDBJ databases">
        <authorList>
            <person name="Gilroy R."/>
        </authorList>
    </citation>
    <scope>NUCLEOTIDE SEQUENCE</scope>
    <source>
        <strain evidence="11">ChiBcolR9-63</strain>
    </source>
</reference>
<protein>
    <submittedName>
        <fullName evidence="11">Glycosyltransferase</fullName>
        <ecNumber evidence="11">2.4.-.-</ecNumber>
    </submittedName>
</protein>
<dbReference type="EC" id="2.4.-.-" evidence="11"/>
<gene>
    <name evidence="11" type="ORF">H9965_01465</name>
</gene>
<evidence type="ECO:0000259" key="10">
    <source>
        <dbReference type="Pfam" id="PF13632"/>
    </source>
</evidence>
<evidence type="ECO:0000256" key="1">
    <source>
        <dbReference type="ARBA" id="ARBA00004141"/>
    </source>
</evidence>
<keyword evidence="2 11" id="KW-0328">Glycosyltransferase</keyword>
<accession>A0A9D2FUQ4</accession>
<evidence type="ECO:0000256" key="2">
    <source>
        <dbReference type="ARBA" id="ARBA00022676"/>
    </source>
</evidence>
<dbReference type="SUPFAM" id="SSF141371">
    <property type="entry name" value="PilZ domain-like"/>
    <property type="match status" value="1"/>
</dbReference>
<evidence type="ECO:0000313" key="12">
    <source>
        <dbReference type="Proteomes" id="UP000824058"/>
    </source>
</evidence>
<dbReference type="Gene3D" id="2.40.10.220">
    <property type="entry name" value="predicted glycosyltransferase like domains"/>
    <property type="match status" value="1"/>
</dbReference>
<feature type="transmembrane region" description="Helical" evidence="7">
    <location>
        <begin position="446"/>
        <end position="467"/>
    </location>
</feature>
<keyword evidence="6 7" id="KW-0472">Membrane</keyword>
<dbReference type="InterPro" id="IPR001173">
    <property type="entry name" value="Glyco_trans_2-like"/>
</dbReference>
<evidence type="ECO:0000256" key="3">
    <source>
        <dbReference type="ARBA" id="ARBA00022679"/>
    </source>
</evidence>
<name>A0A9D2FUQ4_9STRE</name>
<feature type="domain" description="PilZ" evidence="9">
    <location>
        <begin position="509"/>
        <end position="606"/>
    </location>
</feature>
<evidence type="ECO:0000259" key="9">
    <source>
        <dbReference type="Pfam" id="PF07238"/>
    </source>
</evidence>
<feature type="transmembrane region" description="Helical" evidence="7">
    <location>
        <begin position="34"/>
        <end position="59"/>
    </location>
</feature>
<dbReference type="EMBL" id="DXBD01000010">
    <property type="protein sequence ID" value="HIZ67142.1"/>
    <property type="molecule type" value="Genomic_DNA"/>
</dbReference>
<dbReference type="InterPro" id="IPR050321">
    <property type="entry name" value="Glycosyltr_2/OpgH_subfam"/>
</dbReference>
<dbReference type="Pfam" id="PF00535">
    <property type="entry name" value="Glycos_transf_2"/>
    <property type="match status" value="1"/>
</dbReference>
<feature type="domain" description="Glycosyltransferase 2-like" evidence="10">
    <location>
        <begin position="201"/>
        <end position="385"/>
    </location>
</feature>
<dbReference type="InterPro" id="IPR009875">
    <property type="entry name" value="PilZ_domain"/>
</dbReference>
<dbReference type="GO" id="GO:0016758">
    <property type="term" value="F:hexosyltransferase activity"/>
    <property type="evidence" value="ECO:0007669"/>
    <property type="project" value="TreeGrafter"/>
</dbReference>
<dbReference type="GO" id="GO:0005886">
    <property type="term" value="C:plasma membrane"/>
    <property type="evidence" value="ECO:0007669"/>
    <property type="project" value="TreeGrafter"/>
</dbReference>
<evidence type="ECO:0000259" key="8">
    <source>
        <dbReference type="Pfam" id="PF00535"/>
    </source>
</evidence>
<feature type="transmembrane region" description="Helical" evidence="7">
    <location>
        <begin position="357"/>
        <end position="385"/>
    </location>
</feature>
<dbReference type="AlphaFoldDB" id="A0A9D2FUQ4"/>
<feature type="transmembrane region" description="Helical" evidence="7">
    <location>
        <begin position="479"/>
        <end position="503"/>
    </location>
</feature>
<keyword evidence="3 11" id="KW-0808">Transferase</keyword>